<accession>A0A2Z4NDQ2</accession>
<proteinExistence type="predicted"/>
<name>A0A2Z4NDQ2_9BACT</name>
<keyword evidence="2" id="KW-1133">Transmembrane helix</keyword>
<evidence type="ECO:0000256" key="1">
    <source>
        <dbReference type="SAM" id="Coils"/>
    </source>
</evidence>
<dbReference type="KEGG" id="mane:DP065_02100"/>
<dbReference type="EMBL" id="CP030140">
    <property type="protein sequence ID" value="AWX69535.1"/>
    <property type="molecule type" value="Genomic_DNA"/>
</dbReference>
<feature type="transmembrane region" description="Helical" evidence="2">
    <location>
        <begin position="7"/>
        <end position="28"/>
    </location>
</feature>
<keyword evidence="4" id="KW-1185">Reference proteome</keyword>
<protein>
    <submittedName>
        <fullName evidence="3">Uncharacterized protein</fullName>
    </submittedName>
</protein>
<sequence>MNMIISIVILVLLLIFEFLMIWMFLSYWNLLSWSNKIKKIRNKFLELKTKIEKANEQFVAFAKNNNEYKYLETKLANSAIDFENIFHDFEWKSQNLITKINNHKNSHNRLEIKCYFKLKSSFKEIKSLNQELNIKVNSILKFIDKNTKQINFVLPKINFLRIQFNQFNLLVNDLKNIEYKAFFQQSIQTISNEILSLFEHFNEDVFLKYKITKNLEKIKKLNYLIKQLFLIMYESFGCLKIANQLENSFLLSKNKFLENKSNFINSHLENIFSNNEFIDELENIKQTLQLQKQINYQDIKNKIKEIYLQINQARKELNLEIHFYNLFKNNEDKVKYYFDFLMNKYQKNAIEVKNASERDQLKKFVNIDKEKLESQIKNIQNANTTFEKLIKSIDFFKELEIAVDKQIDLEELINLLKDEKEKHCINIEFYHSMLIYFYSQIEELGIALNDIEMKLFEDAMNKINANQKDLRNNEISVLVNLDNELKNDTLDFSNLVVIKIEQAKIIKIVMQKLGPNVIKNNKALVLYQDLDFNYKQNNFEYCIKLINEFIDSEIN</sequence>
<organism evidence="3 4">
    <name type="scientific">[Mycoplasma] anseris</name>
    <dbReference type="NCBI Taxonomy" id="92400"/>
    <lineage>
        <taxon>Bacteria</taxon>
        <taxon>Bacillati</taxon>
        <taxon>Mycoplasmatota</taxon>
        <taxon>Mycoplasmoidales</taxon>
        <taxon>Metamycoplasmataceae</taxon>
        <taxon>Metamycoplasma</taxon>
    </lineage>
</organism>
<evidence type="ECO:0000313" key="4">
    <source>
        <dbReference type="Proteomes" id="UP000250218"/>
    </source>
</evidence>
<evidence type="ECO:0000313" key="3">
    <source>
        <dbReference type="EMBL" id="AWX69535.1"/>
    </source>
</evidence>
<dbReference type="Proteomes" id="UP000250218">
    <property type="component" value="Chromosome"/>
</dbReference>
<reference evidence="4" key="1">
    <citation type="submission" date="2018-06" db="EMBL/GenBank/DDBJ databases">
        <title>Complete genome sequences of Mycoplasma anatis, M. anseris and M. cloacale type strains.</title>
        <authorList>
            <person name="Grozner D."/>
            <person name="Forro B."/>
            <person name="Sulyok K.M."/>
            <person name="Marton S."/>
            <person name="Kreizinger Z."/>
            <person name="Banyai K."/>
            <person name="Gyuranecz M."/>
        </authorList>
    </citation>
    <scope>NUCLEOTIDE SEQUENCE [LARGE SCALE GENOMIC DNA]</scope>
    <source>
        <strain evidence="4">ATCC 49234</strain>
    </source>
</reference>
<feature type="coiled-coil region" evidence="1">
    <location>
        <begin position="362"/>
        <end position="422"/>
    </location>
</feature>
<keyword evidence="1" id="KW-0175">Coiled coil</keyword>
<dbReference type="AlphaFoldDB" id="A0A2Z4NDQ2"/>
<evidence type="ECO:0000256" key="2">
    <source>
        <dbReference type="SAM" id="Phobius"/>
    </source>
</evidence>
<keyword evidence="2" id="KW-0472">Membrane</keyword>
<keyword evidence="2" id="KW-0812">Transmembrane</keyword>
<dbReference type="RefSeq" id="WP_033178641.1">
    <property type="nucleotide sequence ID" value="NZ_CP030140.1"/>
</dbReference>
<gene>
    <name evidence="3" type="ORF">DP065_02100</name>
</gene>